<protein>
    <submittedName>
        <fullName evidence="2">Uncharacterized protein</fullName>
    </submittedName>
</protein>
<dbReference type="AlphaFoldDB" id="A0A6C0ERD7"/>
<name>A0A6C0ERD7_9ZZZZ</name>
<proteinExistence type="predicted"/>
<evidence type="ECO:0000313" key="2">
    <source>
        <dbReference type="EMBL" id="QHT31538.1"/>
    </source>
</evidence>
<keyword evidence="1" id="KW-0812">Transmembrane</keyword>
<sequence length="108" mass="12567">MNILQKNPPVVFFTEHSIQNNIRGSHSIDNNLRAHLNPMRVHFEEEEKHDIESNEPYVVSNEENEVIVKHNIHCCTMKQLFEYAIVSCVTGVLLICIEYIIYVVKSTK</sequence>
<accession>A0A6C0ERD7</accession>
<feature type="transmembrane region" description="Helical" evidence="1">
    <location>
        <begin position="83"/>
        <end position="104"/>
    </location>
</feature>
<organism evidence="2">
    <name type="scientific">viral metagenome</name>
    <dbReference type="NCBI Taxonomy" id="1070528"/>
    <lineage>
        <taxon>unclassified sequences</taxon>
        <taxon>metagenomes</taxon>
        <taxon>organismal metagenomes</taxon>
    </lineage>
</organism>
<keyword evidence="1" id="KW-1133">Transmembrane helix</keyword>
<dbReference type="EMBL" id="MN738924">
    <property type="protein sequence ID" value="QHT31538.1"/>
    <property type="molecule type" value="Genomic_DNA"/>
</dbReference>
<reference evidence="2" key="1">
    <citation type="journal article" date="2020" name="Nature">
        <title>Giant virus diversity and host interactions through global metagenomics.</title>
        <authorList>
            <person name="Schulz F."/>
            <person name="Roux S."/>
            <person name="Paez-Espino D."/>
            <person name="Jungbluth S."/>
            <person name="Walsh D.A."/>
            <person name="Denef V.J."/>
            <person name="McMahon K.D."/>
            <person name="Konstantinidis K.T."/>
            <person name="Eloe-Fadrosh E.A."/>
            <person name="Kyrpides N.C."/>
            <person name="Woyke T."/>
        </authorList>
    </citation>
    <scope>NUCLEOTIDE SEQUENCE</scope>
    <source>
        <strain evidence="2">GVMAG-M-3300009155-48</strain>
    </source>
</reference>
<keyword evidence="1" id="KW-0472">Membrane</keyword>
<evidence type="ECO:0000256" key="1">
    <source>
        <dbReference type="SAM" id="Phobius"/>
    </source>
</evidence>